<comment type="caution">
    <text evidence="2">The sequence shown here is derived from an EMBL/GenBank/DDBJ whole genome shotgun (WGS) entry which is preliminary data.</text>
</comment>
<name>A0AAV9HQA8_9PEZI</name>
<dbReference type="AlphaFoldDB" id="A0AAV9HQA8"/>
<feature type="compositionally biased region" description="Polar residues" evidence="1">
    <location>
        <begin position="1"/>
        <end position="11"/>
    </location>
</feature>
<evidence type="ECO:0000256" key="1">
    <source>
        <dbReference type="SAM" id="MobiDB-lite"/>
    </source>
</evidence>
<dbReference type="EMBL" id="MU864963">
    <property type="protein sequence ID" value="KAK4463083.1"/>
    <property type="molecule type" value="Genomic_DNA"/>
</dbReference>
<evidence type="ECO:0008006" key="4">
    <source>
        <dbReference type="Google" id="ProtNLM"/>
    </source>
</evidence>
<dbReference type="Proteomes" id="UP001321749">
    <property type="component" value="Unassembled WGS sequence"/>
</dbReference>
<sequence length="129" mass="14149">MADKMPSTTEFRTARSDSTSSASTSNSTNPGASSPPRRRSSNLFEGLENLRRNADPASKARRQSLNEQRPAPGFLGKMWSEYVILFYNPLAPHSVIPITFANKPLPPVGSMANSKRSQIIPLLPQSIHI</sequence>
<gene>
    <name evidence="2" type="ORF">QBC42DRAFT_266316</name>
</gene>
<reference evidence="2" key="1">
    <citation type="journal article" date="2023" name="Mol. Phylogenet. Evol.">
        <title>Genome-scale phylogeny and comparative genomics of the fungal order Sordariales.</title>
        <authorList>
            <person name="Hensen N."/>
            <person name="Bonometti L."/>
            <person name="Westerberg I."/>
            <person name="Brannstrom I.O."/>
            <person name="Guillou S."/>
            <person name="Cros-Aarteil S."/>
            <person name="Calhoun S."/>
            <person name="Haridas S."/>
            <person name="Kuo A."/>
            <person name="Mondo S."/>
            <person name="Pangilinan J."/>
            <person name="Riley R."/>
            <person name="LaButti K."/>
            <person name="Andreopoulos B."/>
            <person name="Lipzen A."/>
            <person name="Chen C."/>
            <person name="Yan M."/>
            <person name="Daum C."/>
            <person name="Ng V."/>
            <person name="Clum A."/>
            <person name="Steindorff A."/>
            <person name="Ohm R.A."/>
            <person name="Martin F."/>
            <person name="Silar P."/>
            <person name="Natvig D.O."/>
            <person name="Lalanne C."/>
            <person name="Gautier V."/>
            <person name="Ament-Velasquez S.L."/>
            <person name="Kruys A."/>
            <person name="Hutchinson M.I."/>
            <person name="Powell A.J."/>
            <person name="Barry K."/>
            <person name="Miller A.N."/>
            <person name="Grigoriev I.V."/>
            <person name="Debuchy R."/>
            <person name="Gladieux P."/>
            <person name="Hiltunen Thoren M."/>
            <person name="Johannesson H."/>
        </authorList>
    </citation>
    <scope>NUCLEOTIDE SEQUENCE</scope>
    <source>
        <strain evidence="2">PSN324</strain>
    </source>
</reference>
<evidence type="ECO:0000313" key="3">
    <source>
        <dbReference type="Proteomes" id="UP001321749"/>
    </source>
</evidence>
<evidence type="ECO:0000313" key="2">
    <source>
        <dbReference type="EMBL" id="KAK4463083.1"/>
    </source>
</evidence>
<reference evidence="2" key="2">
    <citation type="submission" date="2023-06" db="EMBL/GenBank/DDBJ databases">
        <authorList>
            <consortium name="Lawrence Berkeley National Laboratory"/>
            <person name="Mondo S.J."/>
            <person name="Hensen N."/>
            <person name="Bonometti L."/>
            <person name="Westerberg I."/>
            <person name="Brannstrom I.O."/>
            <person name="Guillou S."/>
            <person name="Cros-Aarteil S."/>
            <person name="Calhoun S."/>
            <person name="Haridas S."/>
            <person name="Kuo A."/>
            <person name="Pangilinan J."/>
            <person name="Riley R."/>
            <person name="Labutti K."/>
            <person name="Andreopoulos B."/>
            <person name="Lipzen A."/>
            <person name="Chen C."/>
            <person name="Yanf M."/>
            <person name="Daum C."/>
            <person name="Ng V."/>
            <person name="Clum A."/>
            <person name="Steindorff A."/>
            <person name="Ohm R."/>
            <person name="Martin F."/>
            <person name="Silar P."/>
            <person name="Natvig D."/>
            <person name="Lalanne C."/>
            <person name="Gautier V."/>
            <person name="Ament-Velasquez S.L."/>
            <person name="Kruys A."/>
            <person name="Hutchinson M.I."/>
            <person name="Powell A.J."/>
            <person name="Barry K."/>
            <person name="Miller A.N."/>
            <person name="Grigoriev I.V."/>
            <person name="Debuchy R."/>
            <person name="Gladieux P."/>
            <person name="Thoren M.H."/>
            <person name="Johannesson H."/>
        </authorList>
    </citation>
    <scope>NUCLEOTIDE SEQUENCE</scope>
    <source>
        <strain evidence="2">PSN324</strain>
    </source>
</reference>
<accession>A0AAV9HQA8</accession>
<organism evidence="2 3">
    <name type="scientific">Cladorrhinum samala</name>
    <dbReference type="NCBI Taxonomy" id="585594"/>
    <lineage>
        <taxon>Eukaryota</taxon>
        <taxon>Fungi</taxon>
        <taxon>Dikarya</taxon>
        <taxon>Ascomycota</taxon>
        <taxon>Pezizomycotina</taxon>
        <taxon>Sordariomycetes</taxon>
        <taxon>Sordariomycetidae</taxon>
        <taxon>Sordariales</taxon>
        <taxon>Podosporaceae</taxon>
        <taxon>Cladorrhinum</taxon>
    </lineage>
</organism>
<feature type="compositionally biased region" description="Low complexity" evidence="1">
    <location>
        <begin position="16"/>
        <end position="35"/>
    </location>
</feature>
<protein>
    <recommendedName>
        <fullName evidence="4">Conidiation-specific protein 8</fullName>
    </recommendedName>
</protein>
<proteinExistence type="predicted"/>
<keyword evidence="3" id="KW-1185">Reference proteome</keyword>
<feature type="region of interest" description="Disordered" evidence="1">
    <location>
        <begin position="1"/>
        <end position="73"/>
    </location>
</feature>